<dbReference type="Pfam" id="PF06958">
    <property type="entry name" value="Pyocin_S"/>
    <property type="match status" value="1"/>
</dbReference>
<name>A0ABX8LPS1_9GAMM</name>
<dbReference type="InterPro" id="IPR016128">
    <property type="entry name" value="Pyosin/cloacin_T_dom"/>
</dbReference>
<dbReference type="InterPro" id="IPR036302">
    <property type="entry name" value="Pyosin/cloacin_T_dom_sf"/>
</dbReference>
<reference evidence="5 6" key="1">
    <citation type="submission" date="2017-03" db="EMBL/GenBank/DDBJ databases">
        <title>Genome comparison of Photorhabdus luminescens strain 0813-124 phase variants.</title>
        <authorList>
            <person name="Chien C.-C."/>
            <person name="Chen W.-J."/>
            <person name="Shih M.-C."/>
            <person name="Hsieh F.-C."/>
        </authorList>
    </citation>
    <scope>NUCLEOTIDE SEQUENCE [LARGE SCALE GENOMIC DNA]</scope>
    <source>
        <strain evidence="5 6">0813-124 phase II</strain>
    </source>
</reference>
<dbReference type="SUPFAM" id="SSF69369">
    <property type="entry name" value="Cloacin translocation domain"/>
    <property type="match status" value="1"/>
</dbReference>
<evidence type="ECO:0000256" key="3">
    <source>
        <dbReference type="ARBA" id="ARBA00023048"/>
    </source>
</evidence>
<organism evidence="5 6">
    <name type="scientific">Photorhabdus akhurstii</name>
    <dbReference type="NCBI Taxonomy" id="171438"/>
    <lineage>
        <taxon>Bacteria</taxon>
        <taxon>Pseudomonadati</taxon>
        <taxon>Pseudomonadota</taxon>
        <taxon>Gammaproteobacteria</taxon>
        <taxon>Enterobacterales</taxon>
        <taxon>Morganellaceae</taxon>
        <taxon>Photorhabdus</taxon>
    </lineage>
</organism>
<protein>
    <recommendedName>
        <fullName evidence="4">Pyosin/cloacin translocation domain-containing protein</fullName>
    </recommendedName>
</protein>
<proteinExistence type="predicted"/>
<dbReference type="Pfam" id="PF19929">
    <property type="entry name" value="DUF6392"/>
    <property type="match status" value="1"/>
</dbReference>
<dbReference type="Proteomes" id="UP000693715">
    <property type="component" value="Chromosome"/>
</dbReference>
<keyword evidence="2" id="KW-0044">Antibiotic</keyword>
<keyword evidence="3" id="KW-0078">Bacteriocin</keyword>
<gene>
    <name evidence="5" type="ORF">B0X70_04785</name>
</gene>
<dbReference type="EMBL" id="CP020335">
    <property type="protein sequence ID" value="QXF32547.1"/>
    <property type="molecule type" value="Genomic_DNA"/>
</dbReference>
<evidence type="ECO:0000313" key="6">
    <source>
        <dbReference type="Proteomes" id="UP000693715"/>
    </source>
</evidence>
<feature type="domain" description="Pyosin/cloacin translocation" evidence="4">
    <location>
        <begin position="3"/>
        <end position="34"/>
    </location>
</feature>
<keyword evidence="6" id="KW-1185">Reference proteome</keyword>
<dbReference type="InterPro" id="IPR045657">
    <property type="entry name" value="DUF6392"/>
</dbReference>
<evidence type="ECO:0000256" key="1">
    <source>
        <dbReference type="ARBA" id="ARBA00022529"/>
    </source>
</evidence>
<evidence type="ECO:0000256" key="2">
    <source>
        <dbReference type="ARBA" id="ARBA00023022"/>
    </source>
</evidence>
<accession>A0ABX8LPS1</accession>
<evidence type="ECO:0000313" key="5">
    <source>
        <dbReference type="EMBL" id="QXF32547.1"/>
    </source>
</evidence>
<keyword evidence="1" id="KW-0929">Antimicrobial</keyword>
<evidence type="ECO:0000259" key="4">
    <source>
        <dbReference type="Pfam" id="PF06958"/>
    </source>
</evidence>
<sequence>MDSDIESLPMQEEKDFRDYILVFPIPNMSPVYVYLSKSPVKLFEVDLYRNFSGRPRNGTHAEFQHYLKRQGIMADITAMIKSLGQTVEQLVEKKLISDKKFEYLFEGADTFNYEPEAGLILVFDDKSRKLRSVEFTLISTSGHSGNSEMYHGEMPPPFTLSMDKIAVRALLGEPDVTSEETKVPVIGVVGGHDCYIRKLQSVYPDTNIRVLYLKDLRVRGLVFEREI</sequence>